<reference evidence="3" key="4">
    <citation type="journal article" date="2015" name="G3 (Bethesda)">
        <title>Genome sequences of three phytopathogenic species of the Magnaporthaceae family of fungi.</title>
        <authorList>
            <person name="Okagaki L.H."/>
            <person name="Nunes C.C."/>
            <person name="Sailsbery J."/>
            <person name="Clay B."/>
            <person name="Brown D."/>
            <person name="John T."/>
            <person name="Oh Y."/>
            <person name="Young N."/>
            <person name="Fitzgerald M."/>
            <person name="Haas B.J."/>
            <person name="Zeng Q."/>
            <person name="Young S."/>
            <person name="Adiconis X."/>
            <person name="Fan L."/>
            <person name="Levin J.Z."/>
            <person name="Mitchell T.K."/>
            <person name="Okubara P.A."/>
            <person name="Farman M.L."/>
            <person name="Kohn L.M."/>
            <person name="Birren B."/>
            <person name="Ma L.-J."/>
            <person name="Dean R.A."/>
        </authorList>
    </citation>
    <scope>NUCLEOTIDE SEQUENCE</scope>
    <source>
        <strain evidence="3">R3-111a-1</strain>
    </source>
</reference>
<keyword evidence="4" id="KW-1185">Reference proteome</keyword>
<protein>
    <recommendedName>
        <fullName evidence="5">Serine-threonine rich protein</fullName>
    </recommendedName>
</protein>
<evidence type="ECO:0008006" key="5">
    <source>
        <dbReference type="Google" id="ProtNLM"/>
    </source>
</evidence>
<reference evidence="3" key="5">
    <citation type="submission" date="2018-04" db="UniProtKB">
        <authorList>
            <consortium name="EnsemblFungi"/>
        </authorList>
    </citation>
    <scope>IDENTIFICATION</scope>
    <source>
        <strain evidence="3">R3-111a-1</strain>
    </source>
</reference>
<dbReference type="Proteomes" id="UP000006039">
    <property type="component" value="Unassembled WGS sequence"/>
</dbReference>
<dbReference type="EMBL" id="GL385397">
    <property type="protein sequence ID" value="EJT76570.1"/>
    <property type="molecule type" value="Genomic_DNA"/>
</dbReference>
<feature type="compositionally biased region" description="Low complexity" evidence="1">
    <location>
        <begin position="142"/>
        <end position="158"/>
    </location>
</feature>
<dbReference type="VEuPathDB" id="FungiDB:GGTG_06488"/>
<reference evidence="2" key="2">
    <citation type="submission" date="2010-07" db="EMBL/GenBank/DDBJ databases">
        <authorList>
            <consortium name="The Broad Institute Genome Sequencing Platform"/>
            <consortium name="Broad Institute Genome Sequencing Center for Infectious Disease"/>
            <person name="Ma L.-J."/>
            <person name="Dead R."/>
            <person name="Young S."/>
            <person name="Zeng Q."/>
            <person name="Koehrsen M."/>
            <person name="Alvarado L."/>
            <person name="Berlin A."/>
            <person name="Chapman S.B."/>
            <person name="Chen Z."/>
            <person name="Freedman E."/>
            <person name="Gellesch M."/>
            <person name="Goldberg J."/>
            <person name="Griggs A."/>
            <person name="Gujja S."/>
            <person name="Heilman E.R."/>
            <person name="Heiman D."/>
            <person name="Hepburn T."/>
            <person name="Howarth C."/>
            <person name="Jen D."/>
            <person name="Larson L."/>
            <person name="Mehta T."/>
            <person name="Neiman D."/>
            <person name="Pearson M."/>
            <person name="Roberts A."/>
            <person name="Saif S."/>
            <person name="Shea T."/>
            <person name="Shenoy N."/>
            <person name="Sisk P."/>
            <person name="Stolte C."/>
            <person name="Sykes S."/>
            <person name="Walk T."/>
            <person name="White J."/>
            <person name="Yandava C."/>
            <person name="Haas B."/>
            <person name="Nusbaum C."/>
            <person name="Birren B."/>
        </authorList>
    </citation>
    <scope>NUCLEOTIDE SEQUENCE</scope>
    <source>
        <strain evidence="2">R3-111a-1</strain>
    </source>
</reference>
<dbReference type="STRING" id="644352.J3NYY7"/>
<feature type="compositionally biased region" description="Polar residues" evidence="1">
    <location>
        <begin position="161"/>
        <end position="171"/>
    </location>
</feature>
<feature type="region of interest" description="Disordered" evidence="1">
    <location>
        <begin position="34"/>
        <end position="64"/>
    </location>
</feature>
<dbReference type="RefSeq" id="XP_009222570.1">
    <property type="nucleotide sequence ID" value="XM_009224306.1"/>
</dbReference>
<sequence>MLTSIASSSRPACSIHVRAAGIRSLARSSAVLLRSQDQTRGIRHGSRGPYLDPESAQETTSQRNRLKQLEAKNRKLTWDKHPDALPVCKIEKRMASHYQRAQKPDALSSSAGETAGWTGDNIEAVERGALENLLFGQKDSKASAASQPKAASATQKASVKTMPQSVPQSTLDPECIIDPITNRKVLKSATKASPPEHSPVFDTDMPATSEELRQYSQVKIDDDGKRRVIHQSSHSGVFWHWDSGVKVAGVEAFAEIVKTHAVKRSVNGLSATLAKESGEKEYTDLNKYKPILEPEAPAQQDEAPQYEDLDKYNPVMDKRTPVAQDPSAQYKDLDQYNPVMEKRTPVPEDPSAAYEDLDKYTPVAHNEPDGKLESPFEKETYTDLPQYSAVMYNEHDGKPLDYVESSYDPTELAQYGAFMYNEPDGKPPPAQKPAEYTDLNLYGKAVRYQEPDGKPASAANESQTYDDLNEYGPVWHLEPGGKSLEALAAEAAASPKRYTDLGNYEAGVRYQEPDGKAPQPADAVVASLGKLDAIQEQKGLPVYPEPTDEQRHAAELERLRASEARDEAAVHALGVISEAPRQDPSGNSAQPQPSGLAAEVLNSKAPTPSSVPPSPRGPFRSRLTGPQRIRAVLDPFSRTPQGLETSYADECAGAPTWPTFVRTYGEPAASAPVTPPAAPVQQPTVYRILAYDPATQAVTTAELTSTVPDSSAALSPGEALLKLSRPAPFFPYFSRLQQDGFEIASGSGDMLIFRKTQSPIAANTSASQETEPQSALDAPSDALPSVNPIDMTGSQPFIWEPASAKFASPTGYVRYEPEPAVDCRPPPPRTHQQQQQQQSKPTPNSDGSWPSTAPGARPADEPGQRRQPARLAKRVVVGATWIAGVSYGLGVVADYFKSGGADGKGPTRF</sequence>
<feature type="region of interest" description="Disordered" evidence="1">
    <location>
        <begin position="141"/>
        <end position="173"/>
    </location>
</feature>
<evidence type="ECO:0000256" key="1">
    <source>
        <dbReference type="SAM" id="MobiDB-lite"/>
    </source>
</evidence>
<feature type="compositionally biased region" description="Polar residues" evidence="1">
    <location>
        <begin position="839"/>
        <end position="851"/>
    </location>
</feature>
<feature type="region of interest" description="Disordered" evidence="1">
    <location>
        <begin position="817"/>
        <end position="869"/>
    </location>
</feature>
<feature type="region of interest" description="Disordered" evidence="1">
    <location>
        <begin position="603"/>
        <end position="627"/>
    </location>
</feature>
<dbReference type="HOGENOM" id="CLU_011578_0_0_1"/>
<reference evidence="2" key="3">
    <citation type="submission" date="2010-09" db="EMBL/GenBank/DDBJ databases">
        <title>Annotation of Gaeumannomyces graminis var. tritici R3-111a-1.</title>
        <authorList>
            <consortium name="The Broad Institute Genome Sequencing Platform"/>
            <person name="Ma L.-J."/>
            <person name="Dead R."/>
            <person name="Young S.K."/>
            <person name="Zeng Q."/>
            <person name="Gargeya S."/>
            <person name="Fitzgerald M."/>
            <person name="Haas B."/>
            <person name="Abouelleil A."/>
            <person name="Alvarado L."/>
            <person name="Arachchi H.M."/>
            <person name="Berlin A."/>
            <person name="Brown A."/>
            <person name="Chapman S.B."/>
            <person name="Chen Z."/>
            <person name="Dunbar C."/>
            <person name="Freedman E."/>
            <person name="Gearin G."/>
            <person name="Gellesch M."/>
            <person name="Goldberg J."/>
            <person name="Griggs A."/>
            <person name="Gujja S."/>
            <person name="Heiman D."/>
            <person name="Howarth C."/>
            <person name="Larson L."/>
            <person name="Lui A."/>
            <person name="MacDonald P.J.P."/>
            <person name="Mehta T."/>
            <person name="Montmayeur A."/>
            <person name="Murphy C."/>
            <person name="Neiman D."/>
            <person name="Pearson M."/>
            <person name="Priest M."/>
            <person name="Roberts A."/>
            <person name="Saif S."/>
            <person name="Shea T."/>
            <person name="Shenoy N."/>
            <person name="Sisk P."/>
            <person name="Stolte C."/>
            <person name="Sykes S."/>
            <person name="Yandava C."/>
            <person name="Wortman J."/>
            <person name="Nusbaum C."/>
            <person name="Birren B."/>
        </authorList>
    </citation>
    <scope>NUCLEOTIDE SEQUENCE</scope>
    <source>
        <strain evidence="2">R3-111a-1</strain>
    </source>
</reference>
<dbReference type="GeneID" id="20346946"/>
<accession>J3NYY7</accession>
<evidence type="ECO:0000313" key="4">
    <source>
        <dbReference type="Proteomes" id="UP000006039"/>
    </source>
</evidence>
<reference evidence="4" key="1">
    <citation type="submission" date="2010-07" db="EMBL/GenBank/DDBJ databases">
        <title>The genome sequence of Gaeumannomyces graminis var. tritici strain R3-111a-1.</title>
        <authorList>
            <consortium name="The Broad Institute Genome Sequencing Platform"/>
            <person name="Ma L.-J."/>
            <person name="Dead R."/>
            <person name="Young S."/>
            <person name="Zeng Q."/>
            <person name="Koehrsen M."/>
            <person name="Alvarado L."/>
            <person name="Berlin A."/>
            <person name="Chapman S.B."/>
            <person name="Chen Z."/>
            <person name="Freedman E."/>
            <person name="Gellesch M."/>
            <person name="Goldberg J."/>
            <person name="Griggs A."/>
            <person name="Gujja S."/>
            <person name="Heilman E.R."/>
            <person name="Heiman D."/>
            <person name="Hepburn T."/>
            <person name="Howarth C."/>
            <person name="Jen D."/>
            <person name="Larson L."/>
            <person name="Mehta T."/>
            <person name="Neiman D."/>
            <person name="Pearson M."/>
            <person name="Roberts A."/>
            <person name="Saif S."/>
            <person name="Shea T."/>
            <person name="Shenoy N."/>
            <person name="Sisk P."/>
            <person name="Stolte C."/>
            <person name="Sykes S."/>
            <person name="Walk T."/>
            <person name="White J."/>
            <person name="Yandava C."/>
            <person name="Haas B."/>
            <person name="Nusbaum C."/>
            <person name="Birren B."/>
        </authorList>
    </citation>
    <scope>NUCLEOTIDE SEQUENCE [LARGE SCALE GENOMIC DNA]</scope>
    <source>
        <strain evidence="4">R3-111a-1</strain>
    </source>
</reference>
<evidence type="ECO:0000313" key="2">
    <source>
        <dbReference type="EMBL" id="EJT76570.1"/>
    </source>
</evidence>
<gene>
    <name evidence="3" type="primary">20346946</name>
    <name evidence="2" type="ORF">GGTG_06488</name>
</gene>
<feature type="compositionally biased region" description="Basic and acidic residues" evidence="1">
    <location>
        <begin position="366"/>
        <end position="378"/>
    </location>
</feature>
<feature type="compositionally biased region" description="Polar residues" evidence="1">
    <location>
        <begin position="762"/>
        <end position="773"/>
    </location>
</feature>
<feature type="region of interest" description="Disordered" evidence="1">
    <location>
        <begin position="340"/>
        <end position="378"/>
    </location>
</feature>
<name>J3NYY7_GAET3</name>
<dbReference type="AlphaFoldDB" id="J3NYY7"/>
<evidence type="ECO:0000313" key="3">
    <source>
        <dbReference type="EnsemblFungi" id="EJT76570"/>
    </source>
</evidence>
<dbReference type="OrthoDB" id="3946750at2759"/>
<organism evidence="2">
    <name type="scientific">Gaeumannomyces tritici (strain R3-111a-1)</name>
    <name type="common">Wheat and barley take-all root rot fungus</name>
    <name type="synonym">Gaeumannomyces graminis var. tritici</name>
    <dbReference type="NCBI Taxonomy" id="644352"/>
    <lineage>
        <taxon>Eukaryota</taxon>
        <taxon>Fungi</taxon>
        <taxon>Dikarya</taxon>
        <taxon>Ascomycota</taxon>
        <taxon>Pezizomycotina</taxon>
        <taxon>Sordariomycetes</taxon>
        <taxon>Sordariomycetidae</taxon>
        <taxon>Magnaporthales</taxon>
        <taxon>Magnaporthaceae</taxon>
        <taxon>Gaeumannomyces</taxon>
    </lineage>
</organism>
<feature type="region of interest" description="Disordered" evidence="1">
    <location>
        <begin position="762"/>
        <end position="789"/>
    </location>
</feature>
<proteinExistence type="predicted"/>
<dbReference type="EnsemblFungi" id="EJT76570">
    <property type="protein sequence ID" value="EJT76570"/>
    <property type="gene ID" value="GGTG_06488"/>
</dbReference>
<dbReference type="eggNOG" id="ENOG502SRDH">
    <property type="taxonomic scope" value="Eukaryota"/>
</dbReference>